<keyword evidence="1" id="KW-0812">Transmembrane</keyword>
<keyword evidence="1" id="KW-1133">Transmembrane helix</keyword>
<feature type="transmembrane region" description="Helical" evidence="1">
    <location>
        <begin position="40"/>
        <end position="59"/>
    </location>
</feature>
<proteinExistence type="predicted"/>
<evidence type="ECO:0000313" key="2">
    <source>
        <dbReference type="EMBL" id="MBD8513150.1"/>
    </source>
</evidence>
<comment type="caution">
    <text evidence="2">The sequence shown here is derived from an EMBL/GenBank/DDBJ whole genome shotgun (WGS) entry which is preliminary data.</text>
</comment>
<organism evidence="2 3">
    <name type="scientific">Photobacterium arenosum</name>
    <dbReference type="NCBI Taxonomy" id="2774143"/>
    <lineage>
        <taxon>Bacteria</taxon>
        <taxon>Pseudomonadati</taxon>
        <taxon>Pseudomonadota</taxon>
        <taxon>Gammaproteobacteria</taxon>
        <taxon>Vibrionales</taxon>
        <taxon>Vibrionaceae</taxon>
        <taxon>Photobacterium</taxon>
    </lineage>
</organism>
<gene>
    <name evidence="2" type="ORF">IFO68_10740</name>
</gene>
<dbReference type="Proteomes" id="UP000649768">
    <property type="component" value="Unassembled WGS sequence"/>
</dbReference>
<feature type="transmembrane region" description="Helical" evidence="1">
    <location>
        <begin position="7"/>
        <end position="28"/>
    </location>
</feature>
<accession>A0ABR9BKT6</accession>
<dbReference type="EMBL" id="JACYTP010000005">
    <property type="protein sequence ID" value="MBD8513150.1"/>
    <property type="molecule type" value="Genomic_DNA"/>
</dbReference>
<dbReference type="PROSITE" id="PS51257">
    <property type="entry name" value="PROKAR_LIPOPROTEIN"/>
    <property type="match status" value="1"/>
</dbReference>
<evidence type="ECO:0000313" key="3">
    <source>
        <dbReference type="Proteomes" id="UP000649768"/>
    </source>
</evidence>
<reference evidence="2 3" key="1">
    <citation type="submission" date="2020-09" db="EMBL/GenBank/DDBJ databases">
        <title>Photobacterium sp. CAU 1568 isolated from sand of Sido Beach.</title>
        <authorList>
            <person name="Kim W."/>
        </authorList>
    </citation>
    <scope>NUCLEOTIDE SEQUENCE [LARGE SCALE GENOMIC DNA]</scope>
    <source>
        <strain evidence="2 3">CAU 1568</strain>
    </source>
</reference>
<sequence>MFNKTSFTVIYVAVVVLFTFGCLVGMHIPFSFEVKWTDIAGVFINSGMLVIALLALRAWKAQLELSKRIEALEALRFKLNRIILEYQKKLLFEHIEESEDFKGDLVELNQSYKFEHENYQSSFCNSLPEDLSIESITKKLQDIKGYITAAKTNKEASFERFFFKAIDDLHKHNTILQEKLRDEISRSWGRN</sequence>
<dbReference type="RefSeq" id="WP_192015882.1">
    <property type="nucleotide sequence ID" value="NZ_JACYTP010000005.1"/>
</dbReference>
<protein>
    <recommendedName>
        <fullName evidence="4">DUF4760 domain-containing protein</fullName>
    </recommendedName>
</protein>
<evidence type="ECO:0008006" key="4">
    <source>
        <dbReference type="Google" id="ProtNLM"/>
    </source>
</evidence>
<keyword evidence="3" id="KW-1185">Reference proteome</keyword>
<name>A0ABR9BKT6_9GAMM</name>
<evidence type="ECO:0000256" key="1">
    <source>
        <dbReference type="SAM" id="Phobius"/>
    </source>
</evidence>
<keyword evidence="1" id="KW-0472">Membrane</keyword>